<comment type="caution">
    <text evidence="2">The sequence shown here is derived from an EMBL/GenBank/DDBJ whole genome shotgun (WGS) entry which is preliminary data.</text>
</comment>
<evidence type="ECO:0000313" key="3">
    <source>
        <dbReference type="Proteomes" id="UP001500945"/>
    </source>
</evidence>
<feature type="transmembrane region" description="Helical" evidence="1">
    <location>
        <begin position="114"/>
        <end position="131"/>
    </location>
</feature>
<protein>
    <submittedName>
        <fullName evidence="2">Uncharacterized protein</fullName>
    </submittedName>
</protein>
<reference evidence="3" key="1">
    <citation type="journal article" date="2019" name="Int. J. Syst. Evol. Microbiol.">
        <title>The Global Catalogue of Microorganisms (GCM) 10K type strain sequencing project: providing services to taxonomists for standard genome sequencing and annotation.</title>
        <authorList>
            <consortium name="The Broad Institute Genomics Platform"/>
            <consortium name="The Broad Institute Genome Sequencing Center for Infectious Disease"/>
            <person name="Wu L."/>
            <person name="Ma J."/>
        </authorList>
    </citation>
    <scope>NUCLEOTIDE SEQUENCE [LARGE SCALE GENOMIC DNA]</scope>
    <source>
        <strain evidence="3">JCM 17809</strain>
    </source>
</reference>
<dbReference type="Proteomes" id="UP001500945">
    <property type="component" value="Unassembled WGS sequence"/>
</dbReference>
<evidence type="ECO:0000313" key="2">
    <source>
        <dbReference type="EMBL" id="GAA4414055.1"/>
    </source>
</evidence>
<proteinExistence type="predicted"/>
<feature type="transmembrane region" description="Helical" evidence="1">
    <location>
        <begin position="38"/>
        <end position="59"/>
    </location>
</feature>
<dbReference type="RefSeq" id="WP_345208844.1">
    <property type="nucleotide sequence ID" value="NZ_BAABGM010000033.1"/>
</dbReference>
<gene>
    <name evidence="2" type="ORF">GCM10023168_37360</name>
</gene>
<keyword evidence="1" id="KW-1133">Transmembrane helix</keyword>
<organism evidence="2 3">
    <name type="scientific">Fodinibacter luteus</name>
    <dbReference type="NCBI Taxonomy" id="552064"/>
    <lineage>
        <taxon>Bacteria</taxon>
        <taxon>Bacillati</taxon>
        <taxon>Actinomycetota</taxon>
        <taxon>Actinomycetes</taxon>
        <taxon>Micrococcales</taxon>
        <taxon>Intrasporangiaceae</taxon>
        <taxon>Fodinibacter (ex Wang et al. 2009)</taxon>
    </lineage>
</organism>
<keyword evidence="1" id="KW-0812">Transmembrane</keyword>
<keyword evidence="3" id="KW-1185">Reference proteome</keyword>
<dbReference type="EMBL" id="BAABGM010000033">
    <property type="protein sequence ID" value="GAA4414055.1"/>
    <property type="molecule type" value="Genomic_DNA"/>
</dbReference>
<accession>A0ABP8KSB4</accession>
<sequence length="132" mass="13034">MPSADSTVAGPDHPLTPHDRVATTEWVRTAQRWTAGTLVLATVVLLGYLAAVVGAAWLVGSAVEVVAGRELGDLDVIAVAADVAPVLLVGWCTGLATCAALCRGEALGPRASGLVAGAVGALAGAAVLSLAL</sequence>
<name>A0ABP8KSB4_9MICO</name>
<feature type="transmembrane region" description="Helical" evidence="1">
    <location>
        <begin position="79"/>
        <end position="102"/>
    </location>
</feature>
<keyword evidence="1" id="KW-0472">Membrane</keyword>
<evidence type="ECO:0000256" key="1">
    <source>
        <dbReference type="SAM" id="Phobius"/>
    </source>
</evidence>